<reference evidence="2" key="1">
    <citation type="journal article" date="2014" name="Appl. Environ. Microbiol.">
        <title>Comparative genomic and morphological analysis of Listeria phages isolated from farm environments.</title>
        <authorList>
            <person name="Denes T."/>
            <person name="Vongkamjan K."/>
            <person name="Ackermann H.W."/>
            <person name="Moreno Switt A.I."/>
            <person name="Wiedmann M."/>
            <person name="den Bakker H.C."/>
        </authorList>
    </citation>
    <scope>NUCLEOTIDE SEQUENCE</scope>
</reference>
<keyword evidence="1" id="KW-0472">Membrane</keyword>
<accession>A0A059T6L9</accession>
<evidence type="ECO:0000256" key="1">
    <source>
        <dbReference type="SAM" id="Phobius"/>
    </source>
</evidence>
<organism evidence="2">
    <name type="scientific">Listeria phage LP-032</name>
    <dbReference type="NCBI Taxonomy" id="1173746"/>
    <lineage>
        <taxon>Viruses</taxon>
        <taxon>Duplodnaviria</taxon>
        <taxon>Heunggongvirae</taxon>
        <taxon>Uroviricota</taxon>
        <taxon>Caudoviricetes</taxon>
        <taxon>Homburgvirus</taxon>
        <taxon>Homburgvirus LP26</taxon>
    </lineage>
</organism>
<keyword evidence="1" id="KW-1133">Transmembrane helix</keyword>
<sequence>MGTNMFVVWFAIISYFFGSIVTIFTGVCEIRIEKKVADGVIDILAGLLFAGMSWLFIAVFL</sequence>
<dbReference type="EMBL" id="KJ094026">
    <property type="protein sequence ID" value="AHL18952.1"/>
    <property type="molecule type" value="Genomic_DNA"/>
</dbReference>
<evidence type="ECO:0000313" key="2">
    <source>
        <dbReference type="EMBL" id="AHL18952.1"/>
    </source>
</evidence>
<name>A0A059T6L9_9CAUD</name>
<keyword evidence="1" id="KW-0812">Transmembrane</keyword>
<feature type="transmembrane region" description="Helical" evidence="1">
    <location>
        <begin position="40"/>
        <end position="60"/>
    </location>
</feature>
<gene>
    <name evidence="2" type="ORF">LP032_103</name>
</gene>
<protein>
    <submittedName>
        <fullName evidence="2">Uncharacterized protein</fullName>
    </submittedName>
</protein>
<proteinExistence type="predicted"/>
<feature type="transmembrane region" description="Helical" evidence="1">
    <location>
        <begin position="6"/>
        <end position="28"/>
    </location>
</feature>